<evidence type="ECO:0000313" key="2">
    <source>
        <dbReference type="EMBL" id="GAG97244.1"/>
    </source>
</evidence>
<sequence length="101" mass="11825">MAELVLSISTQELCQYQELSQHLIVEIVEHGIAQPVEGKDFVNWVFDTGSVRWLKKAVRLHYDLELDWIAVATVIELLQENESLRKKNQCLEQQLNRFSDR</sequence>
<evidence type="ECO:0008006" key="3">
    <source>
        <dbReference type="Google" id="ProtNLM"/>
    </source>
</evidence>
<evidence type="ECO:0000256" key="1">
    <source>
        <dbReference type="SAM" id="Coils"/>
    </source>
</evidence>
<feature type="coiled-coil region" evidence="1">
    <location>
        <begin position="74"/>
        <end position="101"/>
    </location>
</feature>
<protein>
    <recommendedName>
        <fullName evidence="3">Chaperone modulatory protein CbpM</fullName>
    </recommendedName>
</protein>
<dbReference type="Pfam" id="PF13591">
    <property type="entry name" value="MerR_2"/>
    <property type="match status" value="1"/>
</dbReference>
<organism evidence="2">
    <name type="scientific">marine sediment metagenome</name>
    <dbReference type="NCBI Taxonomy" id="412755"/>
    <lineage>
        <taxon>unclassified sequences</taxon>
        <taxon>metagenomes</taxon>
        <taxon>ecological metagenomes</taxon>
    </lineage>
</organism>
<reference evidence="2" key="1">
    <citation type="journal article" date="2014" name="Front. Microbiol.">
        <title>High frequency of phylogenetically diverse reductive dehalogenase-homologous genes in deep subseafloor sedimentary metagenomes.</title>
        <authorList>
            <person name="Kawai M."/>
            <person name="Futagami T."/>
            <person name="Toyoda A."/>
            <person name="Takaki Y."/>
            <person name="Nishi S."/>
            <person name="Hori S."/>
            <person name="Arai W."/>
            <person name="Tsubouchi T."/>
            <person name="Morono Y."/>
            <person name="Uchiyama I."/>
            <person name="Ito T."/>
            <person name="Fujiyama A."/>
            <person name="Inagaki F."/>
            <person name="Takami H."/>
        </authorList>
    </citation>
    <scope>NUCLEOTIDE SEQUENCE</scope>
    <source>
        <strain evidence="2">Expedition CK06-06</strain>
    </source>
</reference>
<keyword evidence="1" id="KW-0175">Coiled coil</keyword>
<dbReference type="AlphaFoldDB" id="X1BMS7"/>
<accession>X1BMS7</accession>
<name>X1BMS7_9ZZZZ</name>
<comment type="caution">
    <text evidence="2">The sequence shown here is derived from an EMBL/GenBank/DDBJ whole genome shotgun (WGS) entry which is preliminary data.</text>
</comment>
<gene>
    <name evidence="2" type="ORF">S01H4_47200</name>
</gene>
<dbReference type="Gene3D" id="1.10.1660.10">
    <property type="match status" value="1"/>
</dbReference>
<proteinExistence type="predicted"/>
<dbReference type="EMBL" id="BART01026467">
    <property type="protein sequence ID" value="GAG97244.1"/>
    <property type="molecule type" value="Genomic_DNA"/>
</dbReference>